<keyword evidence="4" id="KW-0479">Metal-binding</keyword>
<keyword evidence="7 13" id="KW-0347">Helicase</keyword>
<dbReference type="NCBIfam" id="TIGR01596">
    <property type="entry name" value="cas3_HD"/>
    <property type="match status" value="1"/>
</dbReference>
<dbReference type="Gene3D" id="3.40.50.300">
    <property type="entry name" value="P-loop containing nucleotide triphosphate hydrolases"/>
    <property type="match status" value="2"/>
</dbReference>
<dbReference type="GO" id="GO:0003724">
    <property type="term" value="F:RNA helicase activity"/>
    <property type="evidence" value="ECO:0007669"/>
    <property type="project" value="TreeGrafter"/>
</dbReference>
<dbReference type="GO" id="GO:0003723">
    <property type="term" value="F:RNA binding"/>
    <property type="evidence" value="ECO:0007669"/>
    <property type="project" value="TreeGrafter"/>
</dbReference>
<dbReference type="Proteomes" id="UP000239203">
    <property type="component" value="Unassembled WGS sequence"/>
</dbReference>
<dbReference type="EMBL" id="PTIX01000024">
    <property type="protein sequence ID" value="PPK63773.1"/>
    <property type="molecule type" value="Genomic_DNA"/>
</dbReference>
<dbReference type="Gene3D" id="1.10.3210.30">
    <property type="match status" value="1"/>
</dbReference>
<dbReference type="SUPFAM" id="SSF52540">
    <property type="entry name" value="P-loop containing nucleoside triphosphate hydrolases"/>
    <property type="match status" value="1"/>
</dbReference>
<dbReference type="Pfam" id="PF00270">
    <property type="entry name" value="DEAD"/>
    <property type="match status" value="1"/>
</dbReference>
<keyword evidence="13" id="KW-0255">Endonuclease</keyword>
<dbReference type="SMART" id="SM00490">
    <property type="entry name" value="HELICc"/>
    <property type="match status" value="1"/>
</dbReference>
<evidence type="ECO:0000256" key="6">
    <source>
        <dbReference type="ARBA" id="ARBA00022801"/>
    </source>
</evidence>
<keyword evidence="5" id="KW-0547">Nucleotide-binding</keyword>
<feature type="domain" description="HD Cas3-type" evidence="12">
    <location>
        <begin position="15"/>
        <end position="220"/>
    </location>
</feature>
<dbReference type="SMART" id="SM00487">
    <property type="entry name" value="DEXDc"/>
    <property type="match status" value="1"/>
</dbReference>
<dbReference type="InterPro" id="IPR050547">
    <property type="entry name" value="DEAD_box_RNA_helicases"/>
</dbReference>
<dbReference type="InterPro" id="IPR014001">
    <property type="entry name" value="Helicase_ATP-bd"/>
</dbReference>
<evidence type="ECO:0000256" key="4">
    <source>
        <dbReference type="ARBA" id="ARBA00022723"/>
    </source>
</evidence>
<evidence type="ECO:0000313" key="13">
    <source>
        <dbReference type="EMBL" id="PPK63773.1"/>
    </source>
</evidence>
<evidence type="ECO:0000256" key="9">
    <source>
        <dbReference type="ARBA" id="ARBA00023118"/>
    </source>
</evidence>
<evidence type="ECO:0000259" key="11">
    <source>
        <dbReference type="PROSITE" id="PS51192"/>
    </source>
</evidence>
<dbReference type="OrthoDB" id="9810236at2"/>
<keyword evidence="8" id="KW-0067">ATP-binding</keyword>
<dbReference type="GO" id="GO:0004519">
    <property type="term" value="F:endonuclease activity"/>
    <property type="evidence" value="ECO:0007669"/>
    <property type="project" value="UniProtKB-KW"/>
</dbReference>
<dbReference type="PANTHER" id="PTHR47963">
    <property type="entry name" value="DEAD-BOX ATP-DEPENDENT RNA HELICASE 47, MITOCHONDRIAL"/>
    <property type="match status" value="1"/>
</dbReference>
<protein>
    <submittedName>
        <fullName evidence="13">CRISPR-associated endonuclease/helicase Cas3</fullName>
    </submittedName>
</protein>
<dbReference type="InterPro" id="IPR001650">
    <property type="entry name" value="Helicase_C-like"/>
</dbReference>
<dbReference type="InterPro" id="IPR038257">
    <property type="entry name" value="CRISPR-assoc_Cas3_HD_sf"/>
</dbReference>
<dbReference type="Pfam" id="PF22590">
    <property type="entry name" value="Cas3-like_C_2"/>
    <property type="match status" value="1"/>
</dbReference>
<dbReference type="Pfam" id="PF18019">
    <property type="entry name" value="Cas3_HD"/>
    <property type="match status" value="1"/>
</dbReference>
<dbReference type="NCBIfam" id="TIGR01587">
    <property type="entry name" value="cas3_core"/>
    <property type="match status" value="1"/>
</dbReference>
<comment type="caution">
    <text evidence="13">The sequence shown here is derived from an EMBL/GenBank/DDBJ whole genome shotgun (WGS) entry which is preliminary data.</text>
</comment>
<dbReference type="InterPro" id="IPR054712">
    <property type="entry name" value="Cas3-like_dom"/>
</dbReference>
<comment type="similarity">
    <text evidence="2">In the central section; belongs to the CRISPR-associated helicase Cas3 family.</text>
</comment>
<evidence type="ECO:0000313" key="14">
    <source>
        <dbReference type="Proteomes" id="UP000239203"/>
    </source>
</evidence>
<dbReference type="InterPro" id="IPR011545">
    <property type="entry name" value="DEAD/DEAH_box_helicase_dom"/>
</dbReference>
<evidence type="ECO:0000256" key="3">
    <source>
        <dbReference type="ARBA" id="ARBA00022722"/>
    </source>
</evidence>
<name>A0A2S6GEW1_9PSEU</name>
<feature type="domain" description="Helicase ATP-binding" evidence="11">
    <location>
        <begin position="285"/>
        <end position="482"/>
    </location>
</feature>
<dbReference type="GO" id="GO:0046872">
    <property type="term" value="F:metal ion binding"/>
    <property type="evidence" value="ECO:0007669"/>
    <property type="project" value="UniProtKB-KW"/>
</dbReference>
<dbReference type="CDD" id="cd17930">
    <property type="entry name" value="DEXHc_cas3"/>
    <property type="match status" value="1"/>
</dbReference>
<reference evidence="13 14" key="1">
    <citation type="submission" date="2018-02" db="EMBL/GenBank/DDBJ databases">
        <title>Genomic Encyclopedia of Archaeal and Bacterial Type Strains, Phase II (KMG-II): from individual species to whole genera.</title>
        <authorList>
            <person name="Goeker M."/>
        </authorList>
    </citation>
    <scope>NUCLEOTIDE SEQUENCE [LARGE SCALE GENOMIC DNA]</scope>
    <source>
        <strain evidence="13 14">YU 961-1</strain>
    </source>
</reference>
<feature type="compositionally biased region" description="Polar residues" evidence="10">
    <location>
        <begin position="762"/>
        <end position="771"/>
    </location>
</feature>
<dbReference type="AlphaFoldDB" id="A0A2S6GEW1"/>
<dbReference type="CDD" id="cd09641">
    <property type="entry name" value="Cas3''_I"/>
    <property type="match status" value="1"/>
</dbReference>
<dbReference type="InterPro" id="IPR027417">
    <property type="entry name" value="P-loop_NTPase"/>
</dbReference>
<evidence type="ECO:0000256" key="1">
    <source>
        <dbReference type="ARBA" id="ARBA00006847"/>
    </source>
</evidence>
<dbReference type="GO" id="GO:0051607">
    <property type="term" value="P:defense response to virus"/>
    <property type="evidence" value="ECO:0007669"/>
    <property type="project" value="UniProtKB-KW"/>
</dbReference>
<keyword evidence="14" id="KW-1185">Reference proteome</keyword>
<keyword evidence="3" id="KW-0540">Nuclease</keyword>
<dbReference type="RefSeq" id="WP_104482397.1">
    <property type="nucleotide sequence ID" value="NZ_CP154825.1"/>
</dbReference>
<proteinExistence type="inferred from homology"/>
<dbReference type="GO" id="GO:0016787">
    <property type="term" value="F:hydrolase activity"/>
    <property type="evidence" value="ECO:0007669"/>
    <property type="project" value="UniProtKB-KW"/>
</dbReference>
<evidence type="ECO:0000256" key="5">
    <source>
        <dbReference type="ARBA" id="ARBA00022741"/>
    </source>
</evidence>
<dbReference type="PANTHER" id="PTHR47963:SF9">
    <property type="entry name" value="CRISPR-ASSOCIATED ENDONUCLEASE_HELICASE CAS3"/>
    <property type="match status" value="1"/>
</dbReference>
<evidence type="ECO:0000256" key="7">
    <source>
        <dbReference type="ARBA" id="ARBA00022806"/>
    </source>
</evidence>
<dbReference type="PROSITE" id="PS51192">
    <property type="entry name" value="HELICASE_ATP_BIND_1"/>
    <property type="match status" value="1"/>
</dbReference>
<dbReference type="GO" id="GO:0005524">
    <property type="term" value="F:ATP binding"/>
    <property type="evidence" value="ECO:0007669"/>
    <property type="project" value="UniProtKB-KW"/>
</dbReference>
<dbReference type="PROSITE" id="PS51643">
    <property type="entry name" value="HD_CAS3"/>
    <property type="match status" value="1"/>
</dbReference>
<keyword evidence="6" id="KW-0378">Hydrolase</keyword>
<dbReference type="InterPro" id="IPR006483">
    <property type="entry name" value="CRISPR-assoc_Cas3_HD"/>
</dbReference>
<evidence type="ECO:0000256" key="10">
    <source>
        <dbReference type="SAM" id="MobiDB-lite"/>
    </source>
</evidence>
<evidence type="ECO:0000256" key="2">
    <source>
        <dbReference type="ARBA" id="ARBA00009046"/>
    </source>
</evidence>
<evidence type="ECO:0000256" key="8">
    <source>
        <dbReference type="ARBA" id="ARBA00022840"/>
    </source>
</evidence>
<keyword evidence="9" id="KW-0051">Antiviral defense</keyword>
<comment type="similarity">
    <text evidence="1">In the N-terminal section; belongs to the CRISPR-associated nuclease Cas3-HD family.</text>
</comment>
<dbReference type="InterPro" id="IPR006474">
    <property type="entry name" value="Helicase_Cas3_CRISPR-ass_core"/>
</dbReference>
<sequence>MTGCPPVWVAWGKAGAGKCHPLVCHVLDTAAVAGAVLVHVLGPQARNELLATFAPLGDAEGWVALLCGLHDIGKYSPAFQAVNADLAGARFGAGAEKDLRRVAKQKGVARRDTPHGLVTAMAVRESLIEWGADFGTADYIAVALGGHHGYFPDAAAVRQARREVNNHGESTWRGWRDGLVRDVVRLRGLPHPETVPWRDVRVSPVAAVVLAAVTTISDWIASDVSNFPYNDTTDIQTYADSTGALAAKTVERLGLTAWRPPVTFAELFPGAPKPRPVQAVVEELTRAVDGPTMLLIEAPTGEGKTRAGLQAAAAMVRRLALSGIYVALPTKATSKQTWEEVAELAGPVPVQLAHSGAEEVLAELMTEPRGVGVDEPGDGDLAALEWFTRKRNLLTTIGVGTIDQALKGAIRSGHVFVRLAALTNKVVVIDEAHAYDTYMSTLLDRLLIWLGRLGVSVVVQSATLPAGRRRDLVAAWQAGLSRCLPAEVPPIPDGGDSPRVTRVDRVAVVSRGSGVSALNSGRTIKLKRVADDEVVDWALDRVADGGSAVVVHNLVRRVEQTCDALAERVKAMPAGERPELIVITGRLPAGARRVVEDELKAKFGADGTRPRAIVIGTQVLEQGLDLDFDAMLTDLAPIDWIIQRAGRLHRHAVRGVPELAVAGVEDTADGPRFPSYLGGVYEPMVMMRTWALLRERESLSLPGEVPALVDALYGDDDAVACPVGWEERWREAEARLVRARDRSKHSGRLMYLPLPHAVNHLSELTKNSKSTSRTRENGRKS</sequence>
<gene>
    <name evidence="13" type="ORF">CLV40_12413</name>
</gene>
<feature type="region of interest" description="Disordered" evidence="10">
    <location>
        <begin position="762"/>
        <end position="781"/>
    </location>
</feature>
<evidence type="ECO:0000259" key="12">
    <source>
        <dbReference type="PROSITE" id="PS51643"/>
    </source>
</evidence>
<organism evidence="13 14">
    <name type="scientific">Actinokineospora auranticolor</name>
    <dbReference type="NCBI Taxonomy" id="155976"/>
    <lineage>
        <taxon>Bacteria</taxon>
        <taxon>Bacillati</taxon>
        <taxon>Actinomycetota</taxon>
        <taxon>Actinomycetes</taxon>
        <taxon>Pseudonocardiales</taxon>
        <taxon>Pseudonocardiaceae</taxon>
        <taxon>Actinokineospora</taxon>
    </lineage>
</organism>
<accession>A0A2S6GEW1</accession>